<name>A0A3G8ZVH0_9ACTN</name>
<sequence>MGYQWNYVDEAGVVIEDELETPTIFETQTEAEDWLSEHFPDLLAQGIDAVVLHNEHGILYGPMPLTP</sequence>
<evidence type="ECO:0000313" key="2">
    <source>
        <dbReference type="Proteomes" id="UP000268084"/>
    </source>
</evidence>
<dbReference type="RefSeq" id="WP_124799373.1">
    <property type="nucleotide sequence ID" value="NZ_CP034170.1"/>
</dbReference>
<protein>
    <submittedName>
        <fullName evidence="1">Uncharacterized protein</fullName>
    </submittedName>
</protein>
<dbReference type="OrthoDB" id="3214648at2"/>
<dbReference type="Proteomes" id="UP000268084">
    <property type="component" value="Chromosome"/>
</dbReference>
<accession>A0A3G8ZVH0</accession>
<gene>
    <name evidence="1" type="ORF">EH165_10250</name>
</gene>
<dbReference type="AlphaFoldDB" id="A0A3G8ZVH0"/>
<dbReference type="KEGG" id="nak:EH165_10250"/>
<evidence type="ECO:0000313" key="1">
    <source>
        <dbReference type="EMBL" id="AZI58464.1"/>
    </source>
</evidence>
<reference evidence="1 2" key="2">
    <citation type="submission" date="2018-12" db="EMBL/GenBank/DDBJ databases">
        <title>Nakamurella antarcticus sp. nov., isolated from Antarctica South Shetland Islands soil.</title>
        <authorList>
            <person name="Peng F."/>
        </authorList>
    </citation>
    <scope>NUCLEOTIDE SEQUENCE [LARGE SCALE GENOMIC DNA]</scope>
    <source>
        <strain evidence="1 2">S14-144</strain>
    </source>
</reference>
<keyword evidence="2" id="KW-1185">Reference proteome</keyword>
<proteinExistence type="predicted"/>
<organism evidence="1 2">
    <name type="scientific">Nakamurella antarctica</name>
    <dbReference type="NCBI Taxonomy" id="1902245"/>
    <lineage>
        <taxon>Bacteria</taxon>
        <taxon>Bacillati</taxon>
        <taxon>Actinomycetota</taxon>
        <taxon>Actinomycetes</taxon>
        <taxon>Nakamurellales</taxon>
        <taxon>Nakamurellaceae</taxon>
        <taxon>Nakamurella</taxon>
    </lineage>
</organism>
<reference evidence="1 2" key="1">
    <citation type="submission" date="2018-11" db="EMBL/GenBank/DDBJ databases">
        <authorList>
            <person name="Da X."/>
        </authorList>
    </citation>
    <scope>NUCLEOTIDE SEQUENCE [LARGE SCALE GENOMIC DNA]</scope>
    <source>
        <strain evidence="1 2">S14-144</strain>
    </source>
</reference>
<dbReference type="EMBL" id="CP034170">
    <property type="protein sequence ID" value="AZI58464.1"/>
    <property type="molecule type" value="Genomic_DNA"/>
</dbReference>